<dbReference type="EMBL" id="CAJEWN010001035">
    <property type="protein sequence ID" value="CAD2193516.1"/>
    <property type="molecule type" value="Genomic_DNA"/>
</dbReference>
<dbReference type="OrthoDB" id="445357at2759"/>
<gene>
    <name evidence="1" type="ORF">MENT_LOCUS46474</name>
</gene>
<sequence length="75" mass="8750">MLEMLLVFPAMNELKKLPFYFYTENGSRDSGNRYLLNEEGDSSRPFVKLRSCSVEINFGNDLENKPFCYDVTKNI</sequence>
<dbReference type="AlphaFoldDB" id="A0A6V7X2H2"/>
<evidence type="ECO:0000313" key="2">
    <source>
        <dbReference type="Proteomes" id="UP000580250"/>
    </source>
</evidence>
<proteinExistence type="predicted"/>
<name>A0A6V7X2H2_MELEN</name>
<reference evidence="1 2" key="1">
    <citation type="submission" date="2020-08" db="EMBL/GenBank/DDBJ databases">
        <authorList>
            <person name="Koutsovoulos G."/>
            <person name="Danchin GJ E."/>
        </authorList>
    </citation>
    <scope>NUCLEOTIDE SEQUENCE [LARGE SCALE GENOMIC DNA]</scope>
</reference>
<comment type="caution">
    <text evidence="1">The sequence shown here is derived from an EMBL/GenBank/DDBJ whole genome shotgun (WGS) entry which is preliminary data.</text>
</comment>
<accession>A0A6V7X2H2</accession>
<protein>
    <submittedName>
        <fullName evidence="1">Uncharacterized protein</fullName>
    </submittedName>
</protein>
<evidence type="ECO:0000313" key="1">
    <source>
        <dbReference type="EMBL" id="CAD2193516.1"/>
    </source>
</evidence>
<dbReference type="Proteomes" id="UP000580250">
    <property type="component" value="Unassembled WGS sequence"/>
</dbReference>
<organism evidence="1 2">
    <name type="scientific">Meloidogyne enterolobii</name>
    <name type="common">Root-knot nematode worm</name>
    <name type="synonym">Meloidogyne mayaguensis</name>
    <dbReference type="NCBI Taxonomy" id="390850"/>
    <lineage>
        <taxon>Eukaryota</taxon>
        <taxon>Metazoa</taxon>
        <taxon>Ecdysozoa</taxon>
        <taxon>Nematoda</taxon>
        <taxon>Chromadorea</taxon>
        <taxon>Rhabditida</taxon>
        <taxon>Tylenchina</taxon>
        <taxon>Tylenchomorpha</taxon>
        <taxon>Tylenchoidea</taxon>
        <taxon>Meloidogynidae</taxon>
        <taxon>Meloidogyninae</taxon>
        <taxon>Meloidogyne</taxon>
    </lineage>
</organism>